<dbReference type="Gene3D" id="2.60.120.260">
    <property type="entry name" value="Galactose-binding domain-like"/>
    <property type="match status" value="1"/>
</dbReference>
<evidence type="ECO:0000313" key="2">
    <source>
        <dbReference type="EMBL" id="CAI0642288.1"/>
    </source>
</evidence>
<feature type="domain" description="Bacterial alpha-L-rhamnosidase N-terminal" evidence="1">
    <location>
        <begin position="106"/>
        <end position="191"/>
    </location>
</feature>
<evidence type="ECO:0000259" key="1">
    <source>
        <dbReference type="Pfam" id="PF08531"/>
    </source>
</evidence>
<evidence type="ECO:0000313" key="3">
    <source>
        <dbReference type="Proteomes" id="UP001152533"/>
    </source>
</evidence>
<dbReference type="PANTHER" id="PTHR33307">
    <property type="entry name" value="ALPHA-RHAMNOSIDASE (EUROFUNG)"/>
    <property type="match status" value="1"/>
</dbReference>
<reference evidence="2" key="1">
    <citation type="submission" date="2022-08" db="EMBL/GenBank/DDBJ databases">
        <authorList>
            <person name="Giroux E."/>
            <person name="Giroux E."/>
        </authorList>
    </citation>
    <scope>NUCLEOTIDE SEQUENCE</scope>
    <source>
        <strain evidence="2">H1091258</strain>
    </source>
</reference>
<protein>
    <recommendedName>
        <fullName evidence="1">Bacterial alpha-L-rhamnosidase N-terminal domain-containing protein</fullName>
    </recommendedName>
</protein>
<dbReference type="Proteomes" id="UP001152533">
    <property type="component" value="Unassembled WGS sequence"/>
</dbReference>
<dbReference type="AlphaFoldDB" id="A0A9W4RJ41"/>
<dbReference type="InterPro" id="IPR016007">
    <property type="entry name" value="Alpha_rhamnosid"/>
</dbReference>
<comment type="caution">
    <text evidence="2">The sequence shown here is derived from an EMBL/GenBank/DDBJ whole genome shotgun (WGS) entry which is preliminary data.</text>
</comment>
<dbReference type="InterPro" id="IPR013783">
    <property type="entry name" value="Ig-like_fold"/>
</dbReference>
<proteinExistence type="predicted"/>
<dbReference type="Pfam" id="PF08531">
    <property type="entry name" value="Bac_rhamnosid_N"/>
    <property type="match status" value="1"/>
</dbReference>
<sequence length="261" mass="28701">MRRPIASSSDGFDAPDLWDTGKLSNTQAFASWNGSTLSSRDHVYWRVRVWDADDVASSWSEPSTFELGLLEETDWTAQWIENNEFATGANSLPLFANEFKVNCTATKARLYITGLGVFYAELNGKSVSDEVLGPGYFTINRTVLYRAYDATDLLTDGGNVIGISIGKGIYNSDKPLLNRYRKFTTSTKPPILKSQLASTRAMVSATLWFQMVHGSLPPTARFSKLRGMGEGNMTPGKASPTGQVLRVTVQIGNLPIFQPVP</sequence>
<keyword evidence="3" id="KW-1185">Reference proteome</keyword>
<dbReference type="EMBL" id="CAMGZC010000049">
    <property type="protein sequence ID" value="CAI0642288.1"/>
    <property type="molecule type" value="Genomic_DNA"/>
</dbReference>
<gene>
    <name evidence="2" type="ORF">CGXH109_LOCUS12797</name>
</gene>
<organism evidence="2 3">
    <name type="scientific">Colletotrichum noveboracense</name>
    <dbReference type="NCBI Taxonomy" id="2664923"/>
    <lineage>
        <taxon>Eukaryota</taxon>
        <taxon>Fungi</taxon>
        <taxon>Dikarya</taxon>
        <taxon>Ascomycota</taxon>
        <taxon>Pezizomycotina</taxon>
        <taxon>Sordariomycetes</taxon>
        <taxon>Hypocreomycetidae</taxon>
        <taxon>Glomerellales</taxon>
        <taxon>Glomerellaceae</taxon>
        <taxon>Colletotrichum</taxon>
        <taxon>Colletotrichum gloeosporioides species complex</taxon>
    </lineage>
</organism>
<dbReference type="InterPro" id="IPR013737">
    <property type="entry name" value="Bac_rhamnosid_N"/>
</dbReference>
<dbReference type="Pfam" id="PF25788">
    <property type="entry name" value="Ig_Rha78A_N"/>
    <property type="match status" value="1"/>
</dbReference>
<name>A0A9W4RJ41_9PEZI</name>
<accession>A0A9W4RJ41</accession>
<dbReference type="Gene3D" id="2.60.40.10">
    <property type="entry name" value="Immunoglobulins"/>
    <property type="match status" value="1"/>
</dbReference>
<dbReference type="PANTHER" id="PTHR33307:SF11">
    <property type="entry name" value="ALPHA-L-RHAMNOSIDASE"/>
    <property type="match status" value="1"/>
</dbReference>